<dbReference type="Pfam" id="PF00128">
    <property type="entry name" value="Alpha-amylase"/>
    <property type="match status" value="1"/>
</dbReference>
<dbReference type="PANTHER" id="PTHR10357">
    <property type="entry name" value="ALPHA-AMYLASE FAMILY MEMBER"/>
    <property type="match status" value="1"/>
</dbReference>
<dbReference type="PANTHER" id="PTHR10357:SF216">
    <property type="entry name" value="MALTOOLIGOSYL TREHALOSE SYNTHASE-RELATED"/>
    <property type="match status" value="1"/>
</dbReference>
<name>A0ABT5TTV4_9MICO</name>
<dbReference type="Gene3D" id="3.30.750.90">
    <property type="match status" value="1"/>
</dbReference>
<organism evidence="2 3">
    <name type="scientific">Georgenia halotolerans</name>
    <dbReference type="NCBI Taxonomy" id="3028317"/>
    <lineage>
        <taxon>Bacteria</taxon>
        <taxon>Bacillati</taxon>
        <taxon>Actinomycetota</taxon>
        <taxon>Actinomycetes</taxon>
        <taxon>Micrococcales</taxon>
        <taxon>Bogoriellaceae</taxon>
        <taxon>Georgenia</taxon>
    </lineage>
</organism>
<accession>A0ABT5TTV4</accession>
<evidence type="ECO:0000313" key="3">
    <source>
        <dbReference type="Proteomes" id="UP001165561"/>
    </source>
</evidence>
<evidence type="ECO:0000259" key="1">
    <source>
        <dbReference type="Pfam" id="PF00128"/>
    </source>
</evidence>
<comment type="caution">
    <text evidence="2">The sequence shown here is derived from an EMBL/GenBank/DDBJ whole genome shotgun (WGS) entry which is preliminary data.</text>
</comment>
<feature type="non-terminal residue" evidence="2">
    <location>
        <position position="227"/>
    </location>
</feature>
<gene>
    <name evidence="2" type="ORF">PU560_03295</name>
</gene>
<evidence type="ECO:0000313" key="2">
    <source>
        <dbReference type="EMBL" id="MDD9205493.1"/>
    </source>
</evidence>
<dbReference type="InterPro" id="IPR006047">
    <property type="entry name" value="GH13_cat_dom"/>
</dbReference>
<feature type="domain" description="Glycosyl hydrolase family 13 catalytic" evidence="1">
    <location>
        <begin position="35"/>
        <end position="131"/>
    </location>
</feature>
<reference evidence="2" key="1">
    <citation type="submission" date="2023-02" db="EMBL/GenBank/DDBJ databases">
        <title>Georgenia sp.10Sc9-8, isolated from a soil sample collected from the Taklamakan desert.</title>
        <authorList>
            <person name="Liu S."/>
        </authorList>
    </citation>
    <scope>NUCLEOTIDE SEQUENCE</scope>
    <source>
        <strain evidence="2">10Sc9-8</strain>
    </source>
</reference>
<sequence length="227" mass="25281">MTHSHLPSPGRRTPVSTYRLQLSPDLTFAQAAEVVPYLHQLGVTDLYLSPVLQAAPGSTHGYDVVDHTRISAELGGREGLEHLAHRAHELGMGVVVDLVPNHMAVPTPAWHNRALWSVLKDGPESPYATWFDIDLEHGEGVLMPVLGSRVGAALAEGEITVDRAVVPTEPQLGEQVVLRYYEHVFPVRAGTEDLPLAELLERQHYRLAYWRVADEELNYRRFFDVGT</sequence>
<dbReference type="InterPro" id="IPR017853">
    <property type="entry name" value="GH"/>
</dbReference>
<dbReference type="SUPFAM" id="SSF51445">
    <property type="entry name" value="(Trans)glycosidases"/>
    <property type="match status" value="1"/>
</dbReference>
<proteinExistence type="predicted"/>
<dbReference type="EMBL" id="JARACI010000519">
    <property type="protein sequence ID" value="MDD9205493.1"/>
    <property type="molecule type" value="Genomic_DNA"/>
</dbReference>
<keyword evidence="3" id="KW-1185">Reference proteome</keyword>
<dbReference type="Proteomes" id="UP001165561">
    <property type="component" value="Unassembled WGS sequence"/>
</dbReference>
<dbReference type="Gene3D" id="3.30.1590.10">
    <property type="entry name" value="Maltooligosyl trehalose synthase, domain 2"/>
    <property type="match status" value="1"/>
</dbReference>
<keyword evidence="2" id="KW-0378">Hydrolase</keyword>
<dbReference type="GO" id="GO:0016787">
    <property type="term" value="F:hydrolase activity"/>
    <property type="evidence" value="ECO:0007669"/>
    <property type="project" value="UniProtKB-KW"/>
</dbReference>
<protein>
    <submittedName>
        <fullName evidence="2">Alpha-amylase family glycosyl hydrolase</fullName>
    </submittedName>
</protein>